<sequence>MDPVLVAIGLLTSLQTRNHAGLPSYLLKADLHQGYDLAWRDAVRFHAWEANIRGNSWLVLDCSLAADRARVRLGPLLGPFFVLINHGIRQGGRSAVQLFGAFAKGLTDAVKQSNVGVGIGHSVAACRAVLQDRAGSLSPYAAPGWEDITLAASEFDPMAPTQAIRNLLPPSVPREDALLFLDVAAQWHLLILQFIDDAFVLQFASGSKGAAVLCVRDKWPDSLPPPLLDGQPVKIVDQIEILGMSFDEKLSFDGALQKLGSQMCEVSRKLNSYHYKAIKALLGMTNFSLGDGGYVQLLTWMGGSWRLSAKVSLRIVTTLARLLTMPPSTFPYALVRAVAGIPGETWVEAARVLALELGIQQIPSWESLPQGVLTKEDIRGHIRRWKSQVVIPAIQQQEFEWKQRACSKIGWEPP</sequence>
<evidence type="ECO:0000313" key="2">
    <source>
        <dbReference type="Proteomes" id="UP000601435"/>
    </source>
</evidence>
<dbReference type="Proteomes" id="UP000601435">
    <property type="component" value="Unassembled WGS sequence"/>
</dbReference>
<organism evidence="1 2">
    <name type="scientific">Symbiodinium necroappetens</name>
    <dbReference type="NCBI Taxonomy" id="1628268"/>
    <lineage>
        <taxon>Eukaryota</taxon>
        <taxon>Sar</taxon>
        <taxon>Alveolata</taxon>
        <taxon>Dinophyceae</taxon>
        <taxon>Suessiales</taxon>
        <taxon>Symbiodiniaceae</taxon>
        <taxon>Symbiodinium</taxon>
    </lineage>
</organism>
<reference evidence="1" key="1">
    <citation type="submission" date="2021-02" db="EMBL/GenBank/DDBJ databases">
        <authorList>
            <person name="Dougan E. K."/>
            <person name="Rhodes N."/>
            <person name="Thang M."/>
            <person name="Chan C."/>
        </authorList>
    </citation>
    <scope>NUCLEOTIDE SEQUENCE</scope>
</reference>
<gene>
    <name evidence="1" type="ORF">SNEC2469_LOCUS30615</name>
</gene>
<name>A0A813BFV0_9DINO</name>
<keyword evidence="2" id="KW-1185">Reference proteome</keyword>
<dbReference type="AlphaFoldDB" id="A0A813BFV0"/>
<protein>
    <submittedName>
        <fullName evidence="1">Uncharacterized protein</fullName>
    </submittedName>
</protein>
<accession>A0A813BFV0</accession>
<feature type="non-terminal residue" evidence="1">
    <location>
        <position position="1"/>
    </location>
</feature>
<dbReference type="OrthoDB" id="10477941at2759"/>
<comment type="caution">
    <text evidence="1">The sequence shown here is derived from an EMBL/GenBank/DDBJ whole genome shotgun (WGS) entry which is preliminary data.</text>
</comment>
<evidence type="ECO:0000313" key="1">
    <source>
        <dbReference type="EMBL" id="CAE7905187.1"/>
    </source>
</evidence>
<dbReference type="EMBL" id="CAJNJA010071899">
    <property type="protein sequence ID" value="CAE7905187.1"/>
    <property type="molecule type" value="Genomic_DNA"/>
</dbReference>
<proteinExistence type="predicted"/>